<dbReference type="EMBL" id="BMXA01000001">
    <property type="protein sequence ID" value="GHA01459.1"/>
    <property type="molecule type" value="Genomic_DNA"/>
</dbReference>
<gene>
    <name evidence="2" type="ORF">GCM10008090_08250</name>
</gene>
<dbReference type="Pfam" id="PF14316">
    <property type="entry name" value="DUF4381"/>
    <property type="match status" value="1"/>
</dbReference>
<protein>
    <recommendedName>
        <fullName evidence="4">DUF4381 domain-containing protein</fullName>
    </recommendedName>
</protein>
<dbReference type="Proteomes" id="UP000614811">
    <property type="component" value="Unassembled WGS sequence"/>
</dbReference>
<organism evidence="2 3">
    <name type="scientific">Arenicella chitinivorans</name>
    <dbReference type="NCBI Taxonomy" id="1329800"/>
    <lineage>
        <taxon>Bacteria</taxon>
        <taxon>Pseudomonadati</taxon>
        <taxon>Pseudomonadota</taxon>
        <taxon>Gammaproteobacteria</taxon>
        <taxon>Arenicellales</taxon>
        <taxon>Arenicellaceae</taxon>
        <taxon>Arenicella</taxon>
    </lineage>
</organism>
<reference evidence="2" key="2">
    <citation type="submission" date="2020-09" db="EMBL/GenBank/DDBJ databases">
        <authorList>
            <person name="Sun Q."/>
            <person name="Kim S."/>
        </authorList>
    </citation>
    <scope>NUCLEOTIDE SEQUENCE</scope>
    <source>
        <strain evidence="2">KCTC 12711</strain>
    </source>
</reference>
<evidence type="ECO:0008006" key="4">
    <source>
        <dbReference type="Google" id="ProtNLM"/>
    </source>
</evidence>
<accession>A0A918VIG7</accession>
<comment type="caution">
    <text evidence="2">The sequence shown here is derived from an EMBL/GenBank/DDBJ whole genome shotgun (WGS) entry which is preliminary data.</text>
</comment>
<dbReference type="InterPro" id="IPR025489">
    <property type="entry name" value="DUF4381"/>
</dbReference>
<reference evidence="2" key="1">
    <citation type="journal article" date="2014" name="Int. J. Syst. Evol. Microbiol.">
        <title>Complete genome sequence of Corynebacterium casei LMG S-19264T (=DSM 44701T), isolated from a smear-ripened cheese.</title>
        <authorList>
            <consortium name="US DOE Joint Genome Institute (JGI-PGF)"/>
            <person name="Walter F."/>
            <person name="Albersmeier A."/>
            <person name="Kalinowski J."/>
            <person name="Ruckert C."/>
        </authorList>
    </citation>
    <scope>NUCLEOTIDE SEQUENCE</scope>
    <source>
        <strain evidence="2">KCTC 12711</strain>
    </source>
</reference>
<keyword evidence="1" id="KW-1133">Transmembrane helix</keyword>
<evidence type="ECO:0000256" key="1">
    <source>
        <dbReference type="SAM" id="Phobius"/>
    </source>
</evidence>
<evidence type="ECO:0000313" key="2">
    <source>
        <dbReference type="EMBL" id="GHA01459.1"/>
    </source>
</evidence>
<keyword evidence="1" id="KW-0472">Membrane</keyword>
<feature type="transmembrane region" description="Helical" evidence="1">
    <location>
        <begin position="29"/>
        <end position="48"/>
    </location>
</feature>
<evidence type="ECO:0000313" key="3">
    <source>
        <dbReference type="Proteomes" id="UP000614811"/>
    </source>
</evidence>
<dbReference type="AlphaFoldDB" id="A0A918VIG7"/>
<dbReference type="RefSeq" id="WP_189398723.1">
    <property type="nucleotide sequence ID" value="NZ_BMXA01000001.1"/>
</dbReference>
<keyword evidence="3" id="KW-1185">Reference proteome</keyword>
<name>A0A918VIG7_9GAMM</name>
<proteinExistence type="predicted"/>
<sequence length="175" mass="20270">MTDTAPQLLEQLRDVHMPEPVSWWPLAPGYWLLLGLIVAMLLALVFWWQRRPQGRDPRMKQLAINELDRIYARWQQHQDTTQYLRAVNSTLKRFLLGQALSSVAKLTGESWLAALDQISPLDSWSESTRHALAFGLYQSPSDRVDVDPLHQEVVNWFAKLSVDSNRHELREARDA</sequence>
<keyword evidence="1" id="KW-0812">Transmembrane</keyword>